<accession>A0ABX1X4V3</accession>
<sequence>MKPLAFEIYKEAAMCVKKESTGQDQRIIRMIQHFSEESDLVLQEMVSCIATIEHQRNVIEAIYTMAGKALGKI</sequence>
<evidence type="ECO:0000313" key="1">
    <source>
        <dbReference type="EMBL" id="NOU63151.1"/>
    </source>
</evidence>
<reference evidence="1 2" key="1">
    <citation type="submission" date="2019-10" db="EMBL/GenBank/DDBJ databases">
        <title>Description of Paenibacillus humi sp. nov.</title>
        <authorList>
            <person name="Carlier A."/>
            <person name="Qi S."/>
        </authorList>
    </citation>
    <scope>NUCLEOTIDE SEQUENCE [LARGE SCALE GENOMIC DNA]</scope>
    <source>
        <strain evidence="1 2">LMG 31461</strain>
    </source>
</reference>
<gene>
    <name evidence="1" type="ORF">GC096_03705</name>
</gene>
<dbReference type="RefSeq" id="WP_171628959.1">
    <property type="nucleotide sequence ID" value="NZ_WHNY01000009.1"/>
</dbReference>
<comment type="caution">
    <text evidence="1">The sequence shown here is derived from an EMBL/GenBank/DDBJ whole genome shotgun (WGS) entry which is preliminary data.</text>
</comment>
<name>A0ABX1X4V3_9BACL</name>
<protein>
    <submittedName>
        <fullName evidence="1">Uncharacterized protein</fullName>
    </submittedName>
</protein>
<dbReference type="EMBL" id="WHNY01000009">
    <property type="protein sequence ID" value="NOU63151.1"/>
    <property type="molecule type" value="Genomic_DNA"/>
</dbReference>
<evidence type="ECO:0000313" key="2">
    <source>
        <dbReference type="Proteomes" id="UP000653578"/>
    </source>
</evidence>
<proteinExistence type="predicted"/>
<organism evidence="1 2">
    <name type="scientific">Paenibacillus plantarum</name>
    <dbReference type="NCBI Taxonomy" id="2654975"/>
    <lineage>
        <taxon>Bacteria</taxon>
        <taxon>Bacillati</taxon>
        <taxon>Bacillota</taxon>
        <taxon>Bacilli</taxon>
        <taxon>Bacillales</taxon>
        <taxon>Paenibacillaceae</taxon>
        <taxon>Paenibacillus</taxon>
    </lineage>
</organism>
<dbReference type="Proteomes" id="UP000653578">
    <property type="component" value="Unassembled WGS sequence"/>
</dbReference>
<keyword evidence="2" id="KW-1185">Reference proteome</keyword>